<sequence>MDMRCTKFWEDGQTLVAVAVSGPEATSRMKKTQDMICKELRTVSRFIQRNQSQRFSDAAQNKLVDCIGHYVGLGKQGSMIMPVAEALFQTVKDGLAMPCNVVGTKQKKRLLKWYNELIAIVGGDPDATIGGEIDVKPCIEWTVMDIDEDGYLSLLQVETGESNGNFQVKTESTEYRRIKKALHNNEVTVITWGDEIEEVRIEDE</sequence>
<dbReference type="EMBL" id="CAKKTJ010000090">
    <property type="protein sequence ID" value="CAH0473928.1"/>
    <property type="molecule type" value="Genomic_DNA"/>
</dbReference>
<proteinExistence type="predicted"/>
<dbReference type="EMBL" id="CAKLCB010000367">
    <property type="protein sequence ID" value="CAH0520630.1"/>
    <property type="molecule type" value="Genomic_DNA"/>
</dbReference>
<evidence type="ECO:0000313" key="2">
    <source>
        <dbReference type="EMBL" id="CAH0520630.1"/>
    </source>
</evidence>
<keyword evidence="3" id="KW-1185">Reference proteome</keyword>
<name>A0AAU9KM37_9STRA</name>
<dbReference type="AlphaFoldDB" id="A0AAU9KM37"/>
<evidence type="ECO:0000313" key="1">
    <source>
        <dbReference type="EMBL" id="CAH0473928.1"/>
    </source>
</evidence>
<accession>A0AAU9KM37</accession>
<evidence type="ECO:0000313" key="3">
    <source>
        <dbReference type="Proteomes" id="UP001158986"/>
    </source>
</evidence>
<reference evidence="1 3" key="1">
    <citation type="submission" date="2021-11" db="EMBL/GenBank/DDBJ databases">
        <authorList>
            <person name="Islam A."/>
            <person name="Islam S."/>
            <person name="Flora M.S."/>
            <person name="Rahman M."/>
            <person name="Ziaur R.M."/>
            <person name="Epstein J.H."/>
            <person name="Hassan M."/>
            <person name="Klassen M."/>
            <person name="Woodard K."/>
            <person name="Webb A."/>
            <person name="Webby R.J."/>
            <person name="El Zowalaty M.E."/>
        </authorList>
    </citation>
    <scope>NUCLEOTIDE SEQUENCE</scope>
    <source>
        <strain evidence="2">Pbs1</strain>
        <strain evidence="1">Pbs3</strain>
    </source>
</reference>
<gene>
    <name evidence="2" type="ORF">PBS001_LOCUS7102</name>
    <name evidence="1" type="ORF">PBS003_LOCUS800</name>
</gene>
<protein>
    <recommendedName>
        <fullName evidence="5">Translation elongation factor IF5A C-terminal domain-containing protein</fullName>
    </recommendedName>
</protein>
<evidence type="ECO:0000313" key="4">
    <source>
        <dbReference type="Proteomes" id="UP001160483"/>
    </source>
</evidence>
<evidence type="ECO:0008006" key="5">
    <source>
        <dbReference type="Google" id="ProtNLM"/>
    </source>
</evidence>
<organism evidence="1 4">
    <name type="scientific">Peronospora belbahrii</name>
    <dbReference type="NCBI Taxonomy" id="622444"/>
    <lineage>
        <taxon>Eukaryota</taxon>
        <taxon>Sar</taxon>
        <taxon>Stramenopiles</taxon>
        <taxon>Oomycota</taxon>
        <taxon>Peronosporomycetes</taxon>
        <taxon>Peronosporales</taxon>
        <taxon>Peronosporaceae</taxon>
        <taxon>Peronospora</taxon>
    </lineage>
</organism>
<dbReference type="Proteomes" id="UP001160483">
    <property type="component" value="Unassembled WGS sequence"/>
</dbReference>
<dbReference type="Proteomes" id="UP001158986">
    <property type="component" value="Unassembled WGS sequence"/>
</dbReference>
<comment type="caution">
    <text evidence="1">The sequence shown here is derived from an EMBL/GenBank/DDBJ whole genome shotgun (WGS) entry which is preliminary data.</text>
</comment>